<dbReference type="RefSeq" id="WP_065657775.1">
    <property type="nucleotide sequence ID" value="NZ_CP123841.1"/>
</dbReference>
<sequence>MIVNAPTSTELNDVALRLYFSAWSSLIGIWSDFARSYEGFGPGNEPPWEEEWQDYLATAQAEMQSIFSLVQHSNELALKAMICEVSPYLLLIGNDLKLSVNPVLDLQFSDFRTIDAVDLPAAVNNFCRRKLSPQFVQTYNDVRAFRNKFVHLGHSDRRFDPFELLHSLIALYAELWPQRRWLEDRVGFASQERRAFFEDGKHFSILSEIMYEQEYNLEIFTKSEFKIAFGEEKSKRRYFCFDCLDGATTGWSSFGDAAKTAFIPTDNRNTLGCAMCSEIFKVARVPCTHDGCKGDVLGDNEDDNDGRCHTCGEHTDSIE</sequence>
<protein>
    <submittedName>
        <fullName evidence="1">Uncharacterized protein</fullName>
    </submittedName>
</protein>
<evidence type="ECO:0000313" key="1">
    <source>
        <dbReference type="EMBL" id="NTC28012.1"/>
    </source>
</evidence>
<gene>
    <name evidence="1" type="ORF">G6M46_07570</name>
</gene>
<accession>A0AA44F382</accession>
<dbReference type="AlphaFoldDB" id="A0AA44F382"/>
<reference evidence="1" key="1">
    <citation type="journal article" date="2020" name="Science">
        <title>Unexpected conservation and global transmission of agrobacterial virulence plasmids.</title>
        <authorList>
            <person name="Weisberg A.J."/>
            <person name="Davis E.W. 2nd"/>
            <person name="Tabima J."/>
            <person name="Belcher M.S."/>
            <person name="Miller M."/>
            <person name="Kuo C.H."/>
            <person name="Loper J.E."/>
            <person name="Grunwald N.J."/>
            <person name="Putnam M.L."/>
            <person name="Chang J.H."/>
        </authorList>
    </citation>
    <scope>NUCLEOTIDE SEQUENCE</scope>
    <source>
        <strain evidence="1">17-1853-1a</strain>
    </source>
</reference>
<name>A0AA44F382_AGRTU</name>
<organism evidence="1 2">
    <name type="scientific">Agrobacterium tumefaciens</name>
    <dbReference type="NCBI Taxonomy" id="358"/>
    <lineage>
        <taxon>Bacteria</taxon>
        <taxon>Pseudomonadati</taxon>
        <taxon>Pseudomonadota</taxon>
        <taxon>Alphaproteobacteria</taxon>
        <taxon>Hyphomicrobiales</taxon>
        <taxon>Rhizobiaceae</taxon>
        <taxon>Rhizobium/Agrobacterium group</taxon>
        <taxon>Agrobacterium</taxon>
        <taxon>Agrobacterium tumefaciens complex</taxon>
    </lineage>
</organism>
<dbReference type="EMBL" id="JAAMAY010000013">
    <property type="protein sequence ID" value="NTC28012.1"/>
    <property type="molecule type" value="Genomic_DNA"/>
</dbReference>
<evidence type="ECO:0000313" key="2">
    <source>
        <dbReference type="Proteomes" id="UP000702952"/>
    </source>
</evidence>
<comment type="caution">
    <text evidence="1">The sequence shown here is derived from an EMBL/GenBank/DDBJ whole genome shotgun (WGS) entry which is preliminary data.</text>
</comment>
<dbReference type="Proteomes" id="UP000702952">
    <property type="component" value="Unassembled WGS sequence"/>
</dbReference>
<proteinExistence type="predicted"/>